<dbReference type="InterPro" id="IPR006148">
    <property type="entry name" value="Glc/Gal-6P_isomerase"/>
</dbReference>
<dbReference type="Pfam" id="PF01182">
    <property type="entry name" value="Glucosamine_iso"/>
    <property type="match status" value="1"/>
</dbReference>
<feature type="active site" description="Proton acceptor; for enolization step" evidence="3">
    <location>
        <position position="67"/>
    </location>
</feature>
<evidence type="ECO:0000313" key="6">
    <source>
        <dbReference type="Proteomes" id="UP001148125"/>
    </source>
</evidence>
<dbReference type="Gene3D" id="3.40.50.1360">
    <property type="match status" value="1"/>
</dbReference>
<evidence type="ECO:0000256" key="1">
    <source>
        <dbReference type="ARBA" id="ARBA00022801"/>
    </source>
</evidence>
<feature type="active site" description="For ring-opening step" evidence="3">
    <location>
        <position position="143"/>
    </location>
</feature>
<feature type="active site" description="For ring-opening step" evidence="3">
    <location>
        <position position="136"/>
    </location>
</feature>
<name>A0ABT5VD81_9BACI</name>
<evidence type="ECO:0000256" key="3">
    <source>
        <dbReference type="HAMAP-Rule" id="MF_01241"/>
    </source>
</evidence>
<comment type="caution">
    <text evidence="3">Lacks conserved residue(s) required for the propagation of feature annotation.</text>
</comment>
<dbReference type="PANTHER" id="PTHR11280">
    <property type="entry name" value="GLUCOSAMINE-6-PHOSPHATE ISOMERASE"/>
    <property type="match status" value="1"/>
</dbReference>
<dbReference type="HAMAP" id="MF_01241">
    <property type="entry name" value="GlcN6P_deamin"/>
    <property type="match status" value="1"/>
</dbReference>
<comment type="function">
    <text evidence="3">Catalyzes the reversible isomerization-deamination of glucosamine 6-phosphate (GlcN6P) to form fructose 6-phosphate (Fru6P) and ammonium ion.</text>
</comment>
<dbReference type="InterPro" id="IPR018321">
    <property type="entry name" value="Glucosamine6P_isomerase_CS"/>
</dbReference>
<organism evidence="5 6">
    <name type="scientific">Alkalihalobacterium chitinilyticum</name>
    <dbReference type="NCBI Taxonomy" id="2980103"/>
    <lineage>
        <taxon>Bacteria</taxon>
        <taxon>Bacillati</taxon>
        <taxon>Bacillota</taxon>
        <taxon>Bacilli</taxon>
        <taxon>Bacillales</taxon>
        <taxon>Bacillaceae</taxon>
        <taxon>Alkalihalobacterium</taxon>
    </lineage>
</organism>
<comment type="catalytic activity">
    <reaction evidence="3">
        <text>alpha-D-glucosamine 6-phosphate + H2O = beta-D-fructose 6-phosphate + NH4(+)</text>
        <dbReference type="Rhea" id="RHEA:12172"/>
        <dbReference type="ChEBI" id="CHEBI:15377"/>
        <dbReference type="ChEBI" id="CHEBI:28938"/>
        <dbReference type="ChEBI" id="CHEBI:57634"/>
        <dbReference type="ChEBI" id="CHEBI:75989"/>
        <dbReference type="EC" id="3.5.99.6"/>
    </reaction>
</comment>
<evidence type="ECO:0000313" key="5">
    <source>
        <dbReference type="EMBL" id="MDE5413394.1"/>
    </source>
</evidence>
<dbReference type="Proteomes" id="UP001148125">
    <property type="component" value="Unassembled WGS sequence"/>
</dbReference>
<keyword evidence="1 3" id="KW-0378">Hydrolase</keyword>
<dbReference type="EC" id="3.5.99.6" evidence="3"/>
<dbReference type="InterPro" id="IPR004547">
    <property type="entry name" value="Glucosamine6P_isomerase"/>
</dbReference>
<sequence length="250" mass="28411">MKLVVMENHEEMSKYACQLIVSKVNSLTSPVLGLATGSTPERLYEMLIEEYKQKLVSFSRVKTFNLDEYVGLRGHDKNSYRYYMDHHLFSKVNFTKRKNHIPNGMASQLEQECQRYEQLIKEAGGIDLQILGLGHNGHIGFNEPGTPFSSRTHVVDLDCTTREANARFFESIKEVPTQAITMGIETILESKQIILLVSGEQKATAMQRLLNGEVSEDFPASVLKRHHDVTIIADKAALQLQEDEQLAWQQ</sequence>
<proteinExistence type="inferred from homology"/>
<dbReference type="InterPro" id="IPR037171">
    <property type="entry name" value="NagB/RpiA_transferase-like"/>
</dbReference>
<protein>
    <recommendedName>
        <fullName evidence="3">Glucosamine-6-phosphate deaminase</fullName>
        <ecNumber evidence="3">3.5.99.6</ecNumber>
    </recommendedName>
    <alternativeName>
        <fullName evidence="3">GlcN6P deaminase</fullName>
        <shortName evidence="3">GNPDA</shortName>
    </alternativeName>
    <alternativeName>
        <fullName evidence="3">Glucosamine-6-phosphate isomerase</fullName>
    </alternativeName>
</protein>
<dbReference type="PROSITE" id="PS01161">
    <property type="entry name" value="GLC_GALNAC_ISOMERASE"/>
    <property type="match status" value="1"/>
</dbReference>
<evidence type="ECO:0000259" key="4">
    <source>
        <dbReference type="Pfam" id="PF01182"/>
    </source>
</evidence>
<dbReference type="GO" id="GO:0004342">
    <property type="term" value="F:glucosamine-6-phosphate deaminase activity"/>
    <property type="evidence" value="ECO:0007669"/>
    <property type="project" value="UniProtKB-EC"/>
</dbReference>
<gene>
    <name evidence="3 5" type="primary">nagB</name>
    <name evidence="5" type="ORF">N7Z68_08340</name>
</gene>
<accession>A0ABT5VD81</accession>
<keyword evidence="6" id="KW-1185">Reference proteome</keyword>
<dbReference type="NCBIfam" id="TIGR00502">
    <property type="entry name" value="nagB"/>
    <property type="match status" value="1"/>
</dbReference>
<keyword evidence="2 3" id="KW-0119">Carbohydrate metabolism</keyword>
<dbReference type="EMBL" id="JAOTPO010000004">
    <property type="protein sequence ID" value="MDE5413394.1"/>
    <property type="molecule type" value="Genomic_DNA"/>
</dbReference>
<dbReference type="SUPFAM" id="SSF100950">
    <property type="entry name" value="NagB/RpiA/CoA transferase-like"/>
    <property type="match status" value="1"/>
</dbReference>
<reference evidence="5" key="1">
    <citation type="submission" date="2024-05" db="EMBL/GenBank/DDBJ databases">
        <title>Alkalihalobacillus sp. strain MEB203 novel alkaliphilic bacterium from Lonar Lake, India.</title>
        <authorList>
            <person name="Joshi A."/>
            <person name="Thite S."/>
            <person name="Mengade P."/>
        </authorList>
    </citation>
    <scope>NUCLEOTIDE SEQUENCE</scope>
    <source>
        <strain evidence="5">MEB 203</strain>
    </source>
</reference>
<comment type="pathway">
    <text evidence="3">Amino-sugar metabolism; N-acetylneuraminate degradation; D-fructose 6-phosphate from N-acetylneuraminate: step 5/5.</text>
</comment>
<dbReference type="CDD" id="cd01399">
    <property type="entry name" value="GlcN6P_deaminase"/>
    <property type="match status" value="1"/>
</dbReference>
<comment type="similarity">
    <text evidence="3">Belongs to the glucosamine/galactosamine-6-phosphate isomerase family. NagB subfamily.</text>
</comment>
<evidence type="ECO:0000256" key="2">
    <source>
        <dbReference type="ARBA" id="ARBA00023277"/>
    </source>
</evidence>
<feature type="domain" description="Glucosamine/galactosamine-6-phosphate isomerase" evidence="4">
    <location>
        <begin position="10"/>
        <end position="230"/>
    </location>
</feature>
<feature type="active site" description="Proton acceptor; for ring-opening step" evidence="3">
    <location>
        <position position="138"/>
    </location>
</feature>
<comment type="caution">
    <text evidence="5">The sequence shown here is derived from an EMBL/GenBank/DDBJ whole genome shotgun (WGS) entry which is preliminary data.</text>
</comment>
<dbReference type="PANTHER" id="PTHR11280:SF5">
    <property type="entry name" value="GLUCOSAMINE-6-PHOSPHATE ISOMERASE"/>
    <property type="match status" value="1"/>
</dbReference>
<dbReference type="RefSeq" id="WP_275118011.1">
    <property type="nucleotide sequence ID" value="NZ_JAOTPO010000004.1"/>
</dbReference>